<dbReference type="PANTHER" id="PTHR47926">
    <property type="entry name" value="PENTATRICOPEPTIDE REPEAT-CONTAINING PROTEIN"/>
    <property type="match status" value="1"/>
</dbReference>
<keyword evidence="4" id="KW-1185">Reference proteome</keyword>
<dbReference type="GO" id="GO:0003723">
    <property type="term" value="F:RNA binding"/>
    <property type="evidence" value="ECO:0007669"/>
    <property type="project" value="InterPro"/>
</dbReference>
<dbReference type="Proteomes" id="UP000436088">
    <property type="component" value="Unassembled WGS sequence"/>
</dbReference>
<dbReference type="GO" id="GO:0009451">
    <property type="term" value="P:RNA modification"/>
    <property type="evidence" value="ECO:0007669"/>
    <property type="project" value="InterPro"/>
</dbReference>
<dbReference type="Gene3D" id="1.25.40.10">
    <property type="entry name" value="Tetratricopeptide repeat domain"/>
    <property type="match status" value="3"/>
</dbReference>
<accession>A0A6A2YET5</accession>
<organism evidence="3 4">
    <name type="scientific">Hibiscus syriacus</name>
    <name type="common">Rose of Sharon</name>
    <dbReference type="NCBI Taxonomy" id="106335"/>
    <lineage>
        <taxon>Eukaryota</taxon>
        <taxon>Viridiplantae</taxon>
        <taxon>Streptophyta</taxon>
        <taxon>Embryophyta</taxon>
        <taxon>Tracheophyta</taxon>
        <taxon>Spermatophyta</taxon>
        <taxon>Magnoliopsida</taxon>
        <taxon>eudicotyledons</taxon>
        <taxon>Gunneridae</taxon>
        <taxon>Pentapetalae</taxon>
        <taxon>rosids</taxon>
        <taxon>malvids</taxon>
        <taxon>Malvales</taxon>
        <taxon>Malvaceae</taxon>
        <taxon>Malvoideae</taxon>
        <taxon>Hibiscus</taxon>
    </lineage>
</organism>
<evidence type="ECO:0000256" key="1">
    <source>
        <dbReference type="ARBA" id="ARBA00022737"/>
    </source>
</evidence>
<dbReference type="InterPro" id="IPR046960">
    <property type="entry name" value="PPR_At4g14850-like_plant"/>
</dbReference>
<gene>
    <name evidence="3" type="ORF">F3Y22_tig00111942pilonHSYRG00127</name>
</gene>
<dbReference type="InterPro" id="IPR002885">
    <property type="entry name" value="PPR_rpt"/>
</dbReference>
<reference evidence="3" key="1">
    <citation type="submission" date="2019-09" db="EMBL/GenBank/DDBJ databases">
        <title>Draft genome information of white flower Hibiscus syriacus.</title>
        <authorList>
            <person name="Kim Y.-M."/>
        </authorList>
    </citation>
    <scope>NUCLEOTIDE SEQUENCE [LARGE SCALE GENOMIC DNA]</scope>
    <source>
        <strain evidence="3">YM2019G1</strain>
    </source>
</reference>
<dbReference type="InterPro" id="IPR011990">
    <property type="entry name" value="TPR-like_helical_dom_sf"/>
</dbReference>
<dbReference type="PANTHER" id="PTHR47926:SF347">
    <property type="entry name" value="PENTATRICOPEPTIDE REPEAT-CONTAINING PROTEIN"/>
    <property type="match status" value="1"/>
</dbReference>
<keyword evidence="1" id="KW-0677">Repeat</keyword>
<comment type="caution">
    <text evidence="3">The sequence shown here is derived from an EMBL/GenBank/DDBJ whole genome shotgun (WGS) entry which is preliminary data.</text>
</comment>
<proteinExistence type="predicted"/>
<evidence type="ECO:0000313" key="3">
    <source>
        <dbReference type="EMBL" id="KAE8671604.1"/>
    </source>
</evidence>
<name>A0A6A2YET5_HIBSY</name>
<dbReference type="NCBIfam" id="TIGR00756">
    <property type="entry name" value="PPR"/>
    <property type="match status" value="1"/>
</dbReference>
<evidence type="ECO:0000256" key="2">
    <source>
        <dbReference type="PROSITE-ProRule" id="PRU00708"/>
    </source>
</evidence>
<protein>
    <submittedName>
        <fullName evidence="3">Nuclear transport factor 2 family protein</fullName>
    </submittedName>
</protein>
<feature type="repeat" description="PPR" evidence="2">
    <location>
        <begin position="86"/>
        <end position="122"/>
    </location>
</feature>
<dbReference type="EMBL" id="VEPZ02001467">
    <property type="protein sequence ID" value="KAE8671604.1"/>
    <property type="molecule type" value="Genomic_DNA"/>
</dbReference>
<dbReference type="AlphaFoldDB" id="A0A6A2YET5"/>
<dbReference type="Pfam" id="PF01535">
    <property type="entry name" value="PPR"/>
    <property type="match status" value="1"/>
</dbReference>
<evidence type="ECO:0000313" key="4">
    <source>
        <dbReference type="Proteomes" id="UP000436088"/>
    </source>
</evidence>
<dbReference type="PROSITE" id="PS51375">
    <property type="entry name" value="PPR"/>
    <property type="match status" value="1"/>
</dbReference>
<sequence>MKKLTVTLTRQGPSVKALISQNLYPRALKASISPRYPFLTVQIYSHFIKSGHSLQPFLSTTLISHFAKHADFLRAFSFFLDAPKPDITSFNSLISGFARPRFGLARPVLELFNELRHLGLMPDVLSLSGLVKGCDSLEQNEIVHGVCLRLGFGNGAFLVSGLIENYGKSGNLVSAEKCFRVCLGVDNVVLTAMLCGYFWNGEFEVNMFFLELRYLGCELNEICLTVVISALFDVKEVQQIHGKLDAVKIFDEITDPDIVSWTERIGATFDGFEAFGIFKRLHCKGLGVNEYTMINVLSAVSAEGLVCLGRQIQAVCQKEGYFKVVFVGNALISMYNRCGKLDDARCIFDDMVLEFTDCWIFTDDMVLEFTNCWIFTDEYAWS</sequence>